<organism evidence="7 8">
    <name type="scientific">Anaeramoeba ignava</name>
    <name type="common">Anaerobic marine amoeba</name>
    <dbReference type="NCBI Taxonomy" id="1746090"/>
    <lineage>
        <taxon>Eukaryota</taxon>
        <taxon>Metamonada</taxon>
        <taxon>Anaeramoebidae</taxon>
        <taxon>Anaeramoeba</taxon>
    </lineage>
</organism>
<dbReference type="OMA" id="WIISEPF"/>
<keyword evidence="2 4" id="KW-0378">Hydrolase</keyword>
<name>A0A9Q0LQP1_ANAIG</name>
<dbReference type="OrthoDB" id="10264738at2759"/>
<dbReference type="Gene3D" id="3.60.40.10">
    <property type="entry name" value="PPM-type phosphatase domain"/>
    <property type="match status" value="2"/>
</dbReference>
<evidence type="ECO:0000313" key="7">
    <source>
        <dbReference type="EMBL" id="KAJ5076966.1"/>
    </source>
</evidence>
<dbReference type="InterPro" id="IPR015655">
    <property type="entry name" value="PP2C"/>
</dbReference>
<dbReference type="AlphaFoldDB" id="A0A9Q0LQP1"/>
<dbReference type="EMBL" id="JAPDFW010000059">
    <property type="protein sequence ID" value="KAJ5076966.1"/>
    <property type="molecule type" value="Genomic_DNA"/>
</dbReference>
<evidence type="ECO:0000259" key="6">
    <source>
        <dbReference type="PROSITE" id="PS51746"/>
    </source>
</evidence>
<dbReference type="GO" id="GO:0004722">
    <property type="term" value="F:protein serine/threonine phosphatase activity"/>
    <property type="evidence" value="ECO:0007669"/>
    <property type="project" value="InterPro"/>
</dbReference>
<feature type="compositionally biased region" description="Basic and acidic residues" evidence="5">
    <location>
        <begin position="53"/>
        <end position="130"/>
    </location>
</feature>
<dbReference type="PANTHER" id="PTHR13832">
    <property type="entry name" value="PROTEIN PHOSPHATASE 2C"/>
    <property type="match status" value="1"/>
</dbReference>
<comment type="similarity">
    <text evidence="4">Belongs to the PP2C family.</text>
</comment>
<feature type="region of interest" description="Disordered" evidence="5">
    <location>
        <begin position="47"/>
        <end position="130"/>
    </location>
</feature>
<proteinExistence type="inferred from homology"/>
<dbReference type="SMART" id="SM00332">
    <property type="entry name" value="PP2Cc"/>
    <property type="match status" value="1"/>
</dbReference>
<dbReference type="PANTHER" id="PTHR13832:SF827">
    <property type="entry name" value="PROTEIN PHOSPHATASE 1L"/>
    <property type="match status" value="1"/>
</dbReference>
<dbReference type="GO" id="GO:0046872">
    <property type="term" value="F:metal ion binding"/>
    <property type="evidence" value="ECO:0007669"/>
    <property type="project" value="UniProtKB-KW"/>
</dbReference>
<comment type="caution">
    <text evidence="7">The sequence shown here is derived from an EMBL/GenBank/DDBJ whole genome shotgun (WGS) entry which is preliminary data.</text>
</comment>
<evidence type="ECO:0000256" key="4">
    <source>
        <dbReference type="RuleBase" id="RU003465"/>
    </source>
</evidence>
<keyword evidence="1" id="KW-0479">Metal-binding</keyword>
<protein>
    <recommendedName>
        <fullName evidence="6">PPM-type phosphatase domain-containing protein</fullName>
    </recommendedName>
</protein>
<dbReference type="InterPro" id="IPR000222">
    <property type="entry name" value="PP2C_BS"/>
</dbReference>
<keyword evidence="3 4" id="KW-0904">Protein phosphatase</keyword>
<dbReference type="PROSITE" id="PS51746">
    <property type="entry name" value="PPM_2"/>
    <property type="match status" value="1"/>
</dbReference>
<dbReference type="InterPro" id="IPR036457">
    <property type="entry name" value="PPM-type-like_dom_sf"/>
</dbReference>
<dbReference type="Pfam" id="PF00481">
    <property type="entry name" value="PP2C"/>
    <property type="match status" value="3"/>
</dbReference>
<gene>
    <name evidence="7" type="ORF">M0811_00286</name>
</gene>
<feature type="compositionally biased region" description="Basic and acidic residues" evidence="5">
    <location>
        <begin position="1"/>
        <end position="10"/>
    </location>
</feature>
<dbReference type="InterPro" id="IPR001932">
    <property type="entry name" value="PPM-type_phosphatase-like_dom"/>
</dbReference>
<dbReference type="Proteomes" id="UP001149090">
    <property type="component" value="Unassembled WGS sequence"/>
</dbReference>
<evidence type="ECO:0000313" key="8">
    <source>
        <dbReference type="Proteomes" id="UP001149090"/>
    </source>
</evidence>
<dbReference type="SUPFAM" id="SSF81606">
    <property type="entry name" value="PP2C-like"/>
    <property type="match status" value="1"/>
</dbReference>
<sequence>MINEKQENLKSVKSVGVCADRNSRFRRTMEDAHVIVDSFLENDGWGFFAVYDGHGEDEKEDEKQDEKKDEKKEDEKEDEKKDDEKKEDEKKEDEKKDDKQDDEKKDEKKDDKQDDIKEIEKKDDKQDDIKEIEKKDDNSIQITDKEMQDIFTDTYAKFDIAIAEETYSNSGATAVTCLIAKYGNKRMLYSGNVGDSRAVLCLKFGLLAVSRSFGDHSLKEFISNEPYFTATELTEEDKFLIIACDGVWDVITNEKAVELLQGMDEPDKMSKKLLANAIREGSTDNITCMVIIL</sequence>
<dbReference type="CDD" id="cd00143">
    <property type="entry name" value="PP2Cc"/>
    <property type="match status" value="1"/>
</dbReference>
<feature type="domain" description="PPM-type phosphatase" evidence="6">
    <location>
        <begin position="14"/>
        <end position="293"/>
    </location>
</feature>
<evidence type="ECO:0000256" key="2">
    <source>
        <dbReference type="ARBA" id="ARBA00022801"/>
    </source>
</evidence>
<accession>A0A9Q0LQP1</accession>
<feature type="region of interest" description="Disordered" evidence="5">
    <location>
        <begin position="1"/>
        <end position="29"/>
    </location>
</feature>
<evidence type="ECO:0000256" key="1">
    <source>
        <dbReference type="ARBA" id="ARBA00022723"/>
    </source>
</evidence>
<evidence type="ECO:0000256" key="3">
    <source>
        <dbReference type="ARBA" id="ARBA00022912"/>
    </source>
</evidence>
<evidence type="ECO:0000256" key="5">
    <source>
        <dbReference type="SAM" id="MobiDB-lite"/>
    </source>
</evidence>
<reference evidence="7" key="1">
    <citation type="submission" date="2022-10" db="EMBL/GenBank/DDBJ databases">
        <title>Novel sulphate-reducing endosymbionts in the free-living metamonad Anaeramoeba.</title>
        <authorList>
            <person name="Jerlstrom-Hultqvist J."/>
            <person name="Cepicka I."/>
            <person name="Gallot-Lavallee L."/>
            <person name="Salas-Leiva D."/>
            <person name="Curtis B.A."/>
            <person name="Zahonova K."/>
            <person name="Pipaliya S."/>
            <person name="Dacks J."/>
            <person name="Roger A.J."/>
        </authorList>
    </citation>
    <scope>NUCLEOTIDE SEQUENCE</scope>
    <source>
        <strain evidence="7">BMAN</strain>
    </source>
</reference>
<dbReference type="PROSITE" id="PS01032">
    <property type="entry name" value="PPM_1"/>
    <property type="match status" value="1"/>
</dbReference>
<keyword evidence="8" id="KW-1185">Reference proteome</keyword>